<sequence>MIGSLELVIVDCPEPQVLARFYSELFGYEIVGYDPDWAELVPPGGGRPLVAFQQVADYHAPEWPSQSVPQQFHFDVRVEDFEVAEPAVLALGATRTGSETPSFRVYLDPAGHPFCLIKPED</sequence>
<dbReference type="InterPro" id="IPR037523">
    <property type="entry name" value="VOC_core"/>
</dbReference>
<dbReference type="PANTHER" id="PTHR35908">
    <property type="entry name" value="HYPOTHETICAL FUSION PROTEIN"/>
    <property type="match status" value="1"/>
</dbReference>
<dbReference type="PANTHER" id="PTHR35908:SF1">
    <property type="entry name" value="CONSERVED PROTEIN"/>
    <property type="match status" value="1"/>
</dbReference>
<organism evidence="2 3">
    <name type="scientific">Frondihabitans cladoniiphilus</name>
    <dbReference type="NCBI Taxonomy" id="715785"/>
    <lineage>
        <taxon>Bacteria</taxon>
        <taxon>Bacillati</taxon>
        <taxon>Actinomycetota</taxon>
        <taxon>Actinomycetes</taxon>
        <taxon>Micrococcales</taxon>
        <taxon>Microbacteriaceae</taxon>
        <taxon>Frondihabitans</taxon>
    </lineage>
</organism>
<accession>A0ABP8VNA6</accession>
<dbReference type="Pfam" id="PF18029">
    <property type="entry name" value="Glyoxalase_6"/>
    <property type="match status" value="1"/>
</dbReference>
<keyword evidence="3" id="KW-1185">Reference proteome</keyword>
<reference evidence="3" key="1">
    <citation type="journal article" date="2019" name="Int. J. Syst. Evol. Microbiol.">
        <title>The Global Catalogue of Microorganisms (GCM) 10K type strain sequencing project: providing services to taxonomists for standard genome sequencing and annotation.</title>
        <authorList>
            <consortium name="The Broad Institute Genomics Platform"/>
            <consortium name="The Broad Institute Genome Sequencing Center for Infectious Disease"/>
            <person name="Wu L."/>
            <person name="Ma J."/>
        </authorList>
    </citation>
    <scope>NUCLEOTIDE SEQUENCE [LARGE SCALE GENOMIC DNA]</scope>
    <source>
        <strain evidence="3">JCM 18956</strain>
    </source>
</reference>
<dbReference type="EMBL" id="BAABLM010000001">
    <property type="protein sequence ID" value="GAA4667761.1"/>
    <property type="molecule type" value="Genomic_DNA"/>
</dbReference>
<protein>
    <submittedName>
        <fullName evidence="2">VOC family protein</fullName>
    </submittedName>
</protein>
<proteinExistence type="predicted"/>
<dbReference type="PROSITE" id="PS51819">
    <property type="entry name" value="VOC"/>
    <property type="match status" value="1"/>
</dbReference>
<evidence type="ECO:0000259" key="1">
    <source>
        <dbReference type="PROSITE" id="PS51819"/>
    </source>
</evidence>
<dbReference type="CDD" id="cd06587">
    <property type="entry name" value="VOC"/>
    <property type="match status" value="1"/>
</dbReference>
<name>A0ABP8VNA6_9MICO</name>
<dbReference type="Proteomes" id="UP001501295">
    <property type="component" value="Unassembled WGS sequence"/>
</dbReference>
<dbReference type="SUPFAM" id="SSF54593">
    <property type="entry name" value="Glyoxalase/Bleomycin resistance protein/Dihydroxybiphenyl dioxygenase"/>
    <property type="match status" value="1"/>
</dbReference>
<dbReference type="InterPro" id="IPR029068">
    <property type="entry name" value="Glyas_Bleomycin-R_OHBP_Dase"/>
</dbReference>
<evidence type="ECO:0000313" key="2">
    <source>
        <dbReference type="EMBL" id="GAA4667761.1"/>
    </source>
</evidence>
<dbReference type="InterPro" id="IPR041581">
    <property type="entry name" value="Glyoxalase_6"/>
</dbReference>
<evidence type="ECO:0000313" key="3">
    <source>
        <dbReference type="Proteomes" id="UP001501295"/>
    </source>
</evidence>
<dbReference type="RefSeq" id="WP_345373372.1">
    <property type="nucleotide sequence ID" value="NZ_BAABLM010000001.1"/>
</dbReference>
<gene>
    <name evidence="2" type="ORF">GCM10025780_07610</name>
</gene>
<feature type="domain" description="VOC" evidence="1">
    <location>
        <begin position="4"/>
        <end position="121"/>
    </location>
</feature>
<dbReference type="Gene3D" id="3.10.180.10">
    <property type="entry name" value="2,3-Dihydroxybiphenyl 1,2-Dioxygenase, domain 1"/>
    <property type="match status" value="1"/>
</dbReference>
<comment type="caution">
    <text evidence="2">The sequence shown here is derived from an EMBL/GenBank/DDBJ whole genome shotgun (WGS) entry which is preliminary data.</text>
</comment>